<proteinExistence type="inferred from homology"/>
<dbReference type="HOGENOM" id="CLU_042941_0_2_1"/>
<dbReference type="OrthoDB" id="3687641at2759"/>
<evidence type="ECO:0000313" key="5">
    <source>
        <dbReference type="EMBL" id="KGQ10139.1"/>
    </source>
</evidence>
<keyword evidence="4" id="KW-1133">Transmembrane helix</keyword>
<feature type="compositionally biased region" description="Basic and acidic residues" evidence="3">
    <location>
        <begin position="225"/>
        <end position="235"/>
    </location>
</feature>
<sequence>MGRKYEPLANGAEDGGDDCAASLRLEAAKTLERRAKRFMYTGAVALIISLFALMGAAVVRRPSMLECDKMVSPWYHAMPVSKEGIYALNKTNPDLYLEVIGSDPEEPTYGAIAEVFHQLHCLNLIRQHSWPIEQFSKDWGELYPDFLWDNPVLGRMHVDHCFEALRLSLMCYADITPVLNEHVDNPDFDRKADFNTHHKCRDFQRIADYVEEMGYDIPPPAVLKDGGHTHGERRFVTPVKPRGRKRNDGFKG</sequence>
<evidence type="ECO:0000256" key="1">
    <source>
        <dbReference type="ARBA" id="ARBA00004685"/>
    </source>
</evidence>
<evidence type="ECO:0000256" key="2">
    <source>
        <dbReference type="ARBA" id="ARBA00035112"/>
    </source>
</evidence>
<dbReference type="GO" id="GO:0043386">
    <property type="term" value="P:mycotoxin biosynthetic process"/>
    <property type="evidence" value="ECO:0007669"/>
    <property type="project" value="InterPro"/>
</dbReference>
<evidence type="ECO:0000256" key="3">
    <source>
        <dbReference type="SAM" id="MobiDB-lite"/>
    </source>
</evidence>
<organism evidence="5 6">
    <name type="scientific">Beauveria bassiana D1-5</name>
    <dbReference type="NCBI Taxonomy" id="1245745"/>
    <lineage>
        <taxon>Eukaryota</taxon>
        <taxon>Fungi</taxon>
        <taxon>Dikarya</taxon>
        <taxon>Ascomycota</taxon>
        <taxon>Pezizomycotina</taxon>
        <taxon>Sordariomycetes</taxon>
        <taxon>Hypocreomycetidae</taxon>
        <taxon>Hypocreales</taxon>
        <taxon>Cordycipitaceae</taxon>
        <taxon>Beauveria</taxon>
    </lineage>
</organism>
<comment type="caution">
    <text evidence="5">The sequence shown here is derived from an EMBL/GenBank/DDBJ whole genome shotgun (WGS) entry which is preliminary data.</text>
</comment>
<dbReference type="EMBL" id="ANFO01000356">
    <property type="protein sequence ID" value="KGQ10139.1"/>
    <property type="molecule type" value="Genomic_DNA"/>
</dbReference>
<keyword evidence="4" id="KW-0812">Transmembrane</keyword>
<comment type="similarity">
    <text evidence="2">Belongs to the ustYa family.</text>
</comment>
<dbReference type="Pfam" id="PF11807">
    <property type="entry name" value="UstYa"/>
    <property type="match status" value="1"/>
</dbReference>
<dbReference type="STRING" id="1245745.A0A0A2WAX9"/>
<dbReference type="PANTHER" id="PTHR33365:SF4">
    <property type="entry name" value="CYCLOCHLOROTINE BIOSYNTHESIS PROTEIN O"/>
    <property type="match status" value="1"/>
</dbReference>
<accession>A0A0A2WAX9</accession>
<keyword evidence="4" id="KW-0472">Membrane</keyword>
<protein>
    <recommendedName>
        <fullName evidence="7">Tat pathway signal sequence</fullName>
    </recommendedName>
</protein>
<comment type="pathway">
    <text evidence="1">Mycotoxin biosynthesis.</text>
</comment>
<dbReference type="InterPro" id="IPR021765">
    <property type="entry name" value="UstYa-like"/>
</dbReference>
<feature type="region of interest" description="Disordered" evidence="3">
    <location>
        <begin position="221"/>
        <end position="252"/>
    </location>
</feature>
<feature type="transmembrane region" description="Helical" evidence="4">
    <location>
        <begin position="38"/>
        <end position="59"/>
    </location>
</feature>
<evidence type="ECO:0008006" key="7">
    <source>
        <dbReference type="Google" id="ProtNLM"/>
    </source>
</evidence>
<reference evidence="5 6" key="1">
    <citation type="submission" date="2012-10" db="EMBL/GenBank/DDBJ databases">
        <title>Genome sequencing and analysis of entomopathogenic fungi Beauveria bassiana D1-5.</title>
        <authorList>
            <person name="Li Q."/>
            <person name="Wang L."/>
            <person name="Zhang Z."/>
            <person name="Wang Q."/>
            <person name="Ren J."/>
            <person name="Wang M."/>
            <person name="Xu W."/>
            <person name="Wang J."/>
            <person name="Lu Y."/>
            <person name="Du Q."/>
            <person name="Sun Z."/>
        </authorList>
    </citation>
    <scope>NUCLEOTIDE SEQUENCE [LARGE SCALE GENOMIC DNA]</scope>
    <source>
        <strain evidence="5 6">D1-5</strain>
    </source>
</reference>
<dbReference type="Proteomes" id="UP000030106">
    <property type="component" value="Unassembled WGS sequence"/>
</dbReference>
<gene>
    <name evidence="5" type="ORF">BBAD15_g4512</name>
</gene>
<evidence type="ECO:0000256" key="4">
    <source>
        <dbReference type="SAM" id="Phobius"/>
    </source>
</evidence>
<name>A0A0A2WAX9_BEABA</name>
<dbReference type="PANTHER" id="PTHR33365">
    <property type="entry name" value="YALI0B05434P"/>
    <property type="match status" value="1"/>
</dbReference>
<dbReference type="AlphaFoldDB" id="A0A0A2WAX9"/>
<evidence type="ECO:0000313" key="6">
    <source>
        <dbReference type="Proteomes" id="UP000030106"/>
    </source>
</evidence>